<evidence type="ECO:0000259" key="7">
    <source>
        <dbReference type="PROSITE" id="PS50931"/>
    </source>
</evidence>
<keyword evidence="4" id="KW-0010">Activator</keyword>
<comment type="similarity">
    <text evidence="1">Belongs to the LysR transcriptional regulatory family.</text>
</comment>
<dbReference type="SUPFAM" id="SSF53850">
    <property type="entry name" value="Periplasmic binding protein-like II"/>
    <property type="match status" value="1"/>
</dbReference>
<dbReference type="EMBL" id="CP129675">
    <property type="protein sequence ID" value="XDS46983.1"/>
    <property type="molecule type" value="Genomic_DNA"/>
</dbReference>
<dbReference type="InterPro" id="IPR036390">
    <property type="entry name" value="WH_DNA-bd_sf"/>
</dbReference>
<evidence type="ECO:0000313" key="8">
    <source>
        <dbReference type="EMBL" id="XDS46983.1"/>
    </source>
</evidence>
<feature type="compositionally biased region" description="Polar residues" evidence="6">
    <location>
        <begin position="12"/>
        <end position="29"/>
    </location>
</feature>
<dbReference type="PANTHER" id="PTHR30579">
    <property type="entry name" value="TRANSCRIPTIONAL REGULATOR"/>
    <property type="match status" value="1"/>
</dbReference>
<dbReference type="PRINTS" id="PR00039">
    <property type="entry name" value="HTHLYSR"/>
</dbReference>
<organism evidence="9">
    <name type="scientific">Bifidobacterium fermentum</name>
    <dbReference type="NCBI Taxonomy" id="3059035"/>
    <lineage>
        <taxon>Bacteria</taxon>
        <taxon>Bacillati</taxon>
        <taxon>Actinomycetota</taxon>
        <taxon>Actinomycetes</taxon>
        <taxon>Bifidobacteriales</taxon>
        <taxon>Bifidobacteriaceae</taxon>
        <taxon>Bifidobacterium</taxon>
    </lineage>
</organism>
<dbReference type="NCBIfam" id="NF002964">
    <property type="entry name" value="PRK03635.1"/>
    <property type="match status" value="1"/>
</dbReference>
<dbReference type="InterPro" id="IPR005119">
    <property type="entry name" value="LysR_subst-bd"/>
</dbReference>
<accession>A0AB39UHP8</accession>
<proteinExistence type="inferred from homology"/>
<dbReference type="InterPro" id="IPR000847">
    <property type="entry name" value="LysR_HTH_N"/>
</dbReference>
<evidence type="ECO:0000256" key="5">
    <source>
        <dbReference type="ARBA" id="ARBA00023163"/>
    </source>
</evidence>
<dbReference type="AlphaFoldDB" id="A0AB39UHP8"/>
<dbReference type="SUPFAM" id="SSF46785">
    <property type="entry name" value="Winged helix' DNA-binding domain"/>
    <property type="match status" value="1"/>
</dbReference>
<evidence type="ECO:0000256" key="6">
    <source>
        <dbReference type="SAM" id="MobiDB-lite"/>
    </source>
</evidence>
<dbReference type="Pfam" id="PF03466">
    <property type="entry name" value="LysR_substrate"/>
    <property type="match status" value="1"/>
</dbReference>
<keyword evidence="2" id="KW-0805">Transcription regulation</keyword>
<dbReference type="RefSeq" id="WP_369342701.1">
    <property type="nucleotide sequence ID" value="NZ_CP129675.1"/>
</dbReference>
<name>A0AB39UHP8_9BIFI</name>
<dbReference type="PROSITE" id="PS50931">
    <property type="entry name" value="HTH_LYSR"/>
    <property type="match status" value="1"/>
</dbReference>
<evidence type="ECO:0000256" key="3">
    <source>
        <dbReference type="ARBA" id="ARBA00023125"/>
    </source>
</evidence>
<dbReference type="InterPro" id="IPR036388">
    <property type="entry name" value="WH-like_DNA-bd_sf"/>
</dbReference>
<dbReference type="InterPro" id="IPR050176">
    <property type="entry name" value="LTTR"/>
</dbReference>
<feature type="domain" description="HTH lysR-type" evidence="7">
    <location>
        <begin position="63"/>
        <end position="119"/>
    </location>
</feature>
<evidence type="ECO:0000256" key="1">
    <source>
        <dbReference type="ARBA" id="ARBA00009437"/>
    </source>
</evidence>
<protein>
    <submittedName>
        <fullName evidence="9">ArgP/LysG family DNA-binding transcriptional regulator</fullName>
    </submittedName>
</protein>
<dbReference type="GO" id="GO:0003700">
    <property type="term" value="F:DNA-binding transcription factor activity"/>
    <property type="evidence" value="ECO:0007669"/>
    <property type="project" value="InterPro"/>
</dbReference>
<dbReference type="Pfam" id="PF00126">
    <property type="entry name" value="HTH_1"/>
    <property type="match status" value="1"/>
</dbReference>
<dbReference type="NCBIfam" id="TIGR03298">
    <property type="entry name" value="argP"/>
    <property type="match status" value="1"/>
</dbReference>
<dbReference type="Gene3D" id="3.40.190.290">
    <property type="match status" value="1"/>
</dbReference>
<reference evidence="9" key="1">
    <citation type="submission" date="2023-07" db="EMBL/GenBank/DDBJ databases">
        <title>Bifidobacterium aquikefiriaerophilum sp. nov. and Bifidobacterium eccum sp. nov., isolated from water kefir.</title>
        <authorList>
            <person name="Breselge S."/>
            <person name="Bellassi P."/>
            <person name="Barcenilla C."/>
            <person name="Alvarez-Ordonez A."/>
            <person name="Morelli L."/>
            <person name="Cotter P.D."/>
        </authorList>
    </citation>
    <scope>NUCLEOTIDE SEQUENCE</scope>
    <source>
        <strain evidence="9">WK013_4_14</strain>
        <strain evidence="8">WK048_4_13</strain>
    </source>
</reference>
<gene>
    <name evidence="9" type="ORF">QN216_08225</name>
    <name evidence="8" type="ORF">QN217_02240</name>
</gene>
<keyword evidence="5" id="KW-0804">Transcription</keyword>
<keyword evidence="3 9" id="KW-0238">DNA-binding</keyword>
<dbReference type="InterPro" id="IPR017685">
    <property type="entry name" value="ArgP"/>
</dbReference>
<sequence length="352" mass="38901">MIRKSQARHPANATQNRQASTRHAPSDTKLTANEFNAIKKLQDTSQTLDDTSATRIAEQIRTLPLEQFNALQTILETGSFDAAADELHISQSAISQRIKNLESQLGHIVLQRSKPVKPTQVGQLLVRLARQIELAQDEAISMLKSERTASAVNIRIVVNADALESWVLPALAPVVHQSISIDIRRQDEHVSAGLLRSGEVMAAITAEGRAVQGCSITKLGSMPYYAVSTAEFAERWFPSGMTLDAVEHAPLIQYDREDRMQYLFIRRITRIKVHPPTHYIPTSVGYNNAISLGYGWGLIPKAFLDTYPKDGLALLSPEPLLLPLFWQQWKLSSPALDAVAEAIISAGRTVLV</sequence>
<evidence type="ECO:0000256" key="2">
    <source>
        <dbReference type="ARBA" id="ARBA00023015"/>
    </source>
</evidence>
<evidence type="ECO:0000256" key="4">
    <source>
        <dbReference type="ARBA" id="ARBA00023159"/>
    </source>
</evidence>
<dbReference type="PANTHER" id="PTHR30579:SF2">
    <property type="entry name" value="HTH-TYPE TRANSCRIPTIONAL REGULATOR ARGP"/>
    <property type="match status" value="1"/>
</dbReference>
<dbReference type="EMBL" id="CP129682">
    <property type="protein sequence ID" value="XDS48312.1"/>
    <property type="molecule type" value="Genomic_DNA"/>
</dbReference>
<dbReference type="GO" id="GO:0003677">
    <property type="term" value="F:DNA binding"/>
    <property type="evidence" value="ECO:0007669"/>
    <property type="project" value="UniProtKB-KW"/>
</dbReference>
<evidence type="ECO:0000313" key="9">
    <source>
        <dbReference type="EMBL" id="XDS48312.1"/>
    </source>
</evidence>
<dbReference type="Gene3D" id="1.10.10.10">
    <property type="entry name" value="Winged helix-like DNA-binding domain superfamily/Winged helix DNA-binding domain"/>
    <property type="match status" value="1"/>
</dbReference>
<feature type="region of interest" description="Disordered" evidence="6">
    <location>
        <begin position="1"/>
        <end position="29"/>
    </location>
</feature>